<dbReference type="PANTHER" id="PTHR28259">
    <property type="entry name" value="FLUORIDE EXPORT PROTEIN 1-RELATED"/>
    <property type="match status" value="1"/>
</dbReference>
<keyword evidence="6 10" id="KW-0472">Membrane</keyword>
<keyword evidence="4 10" id="KW-0812">Transmembrane</keyword>
<evidence type="ECO:0000256" key="3">
    <source>
        <dbReference type="ARBA" id="ARBA00022475"/>
    </source>
</evidence>
<protein>
    <submittedName>
        <fullName evidence="11">Uncharacterized protein</fullName>
    </submittedName>
</protein>
<dbReference type="PANTHER" id="PTHR28259:SF1">
    <property type="entry name" value="FLUORIDE EXPORT PROTEIN 1-RELATED"/>
    <property type="match status" value="1"/>
</dbReference>
<gene>
    <name evidence="11" type="ORF">A1Q2_00714</name>
</gene>
<keyword evidence="5 10" id="KW-1133">Transmembrane helix</keyword>
<dbReference type="OMA" id="HTREPFE"/>
<dbReference type="Proteomes" id="UP000006757">
    <property type="component" value="Unassembled WGS sequence"/>
</dbReference>
<comment type="subcellular location">
    <subcellularLocation>
        <location evidence="2">Cell membrane</location>
        <topology evidence="2">Multi-pass membrane protein</topology>
    </subcellularLocation>
</comment>
<dbReference type="EMBL" id="AMBO01000168">
    <property type="protein sequence ID" value="EKD04988.1"/>
    <property type="molecule type" value="Genomic_DNA"/>
</dbReference>
<feature type="region of interest" description="Disordered" evidence="9">
    <location>
        <begin position="564"/>
        <end position="586"/>
    </location>
</feature>
<evidence type="ECO:0000256" key="5">
    <source>
        <dbReference type="ARBA" id="ARBA00022989"/>
    </source>
</evidence>
<dbReference type="HOGENOM" id="CLU_465537_0_0_1"/>
<accession>K1W7Y5</accession>
<evidence type="ECO:0000256" key="1">
    <source>
        <dbReference type="ARBA" id="ARBA00002598"/>
    </source>
</evidence>
<proteinExistence type="inferred from homology"/>
<comment type="catalytic activity">
    <reaction evidence="8">
        <text>fluoride(in) = fluoride(out)</text>
        <dbReference type="Rhea" id="RHEA:76159"/>
        <dbReference type="ChEBI" id="CHEBI:17051"/>
    </reaction>
    <physiologicalReaction direction="left-to-right" evidence="8">
        <dbReference type="Rhea" id="RHEA:76160"/>
    </physiologicalReaction>
</comment>
<comment type="similarity">
    <text evidence="7">Belongs to the fluoride channel Fluc/FEX (TC 1.A.43) family.</text>
</comment>
<dbReference type="GO" id="GO:1903425">
    <property type="term" value="F:fluoride transmembrane transporter activity"/>
    <property type="evidence" value="ECO:0007669"/>
    <property type="project" value="TreeGrafter"/>
</dbReference>
<evidence type="ECO:0000256" key="7">
    <source>
        <dbReference type="ARBA" id="ARBA00035120"/>
    </source>
</evidence>
<evidence type="ECO:0000256" key="2">
    <source>
        <dbReference type="ARBA" id="ARBA00004651"/>
    </source>
</evidence>
<evidence type="ECO:0000256" key="9">
    <source>
        <dbReference type="SAM" id="MobiDB-lite"/>
    </source>
</evidence>
<dbReference type="eggNOG" id="ENOG502QT5F">
    <property type="taxonomic scope" value="Eukaryota"/>
</dbReference>
<comment type="caution">
    <text evidence="11">The sequence shown here is derived from an EMBL/GenBank/DDBJ whole genome shotgun (WGS) entry which is preliminary data.</text>
</comment>
<feature type="region of interest" description="Disordered" evidence="9">
    <location>
        <begin position="201"/>
        <end position="304"/>
    </location>
</feature>
<keyword evidence="3" id="KW-1003">Cell membrane</keyword>
<evidence type="ECO:0000256" key="8">
    <source>
        <dbReference type="ARBA" id="ARBA00035585"/>
    </source>
</evidence>
<evidence type="ECO:0000256" key="6">
    <source>
        <dbReference type="ARBA" id="ARBA00023136"/>
    </source>
</evidence>
<feature type="compositionally biased region" description="Pro residues" evidence="9">
    <location>
        <begin position="223"/>
        <end position="246"/>
    </location>
</feature>
<dbReference type="InParanoid" id="K1W7Y5"/>
<feature type="compositionally biased region" description="Pro residues" evidence="9">
    <location>
        <begin position="358"/>
        <end position="374"/>
    </location>
</feature>
<dbReference type="AlphaFoldDB" id="K1W7Y5"/>
<feature type="compositionally biased region" description="Pro residues" evidence="9">
    <location>
        <begin position="261"/>
        <end position="283"/>
    </location>
</feature>
<reference evidence="11 12" key="1">
    <citation type="journal article" date="2012" name="Eukaryot. Cell">
        <title>Genome sequence of the Trichosporon asahii environmental strain CBS 8904.</title>
        <authorList>
            <person name="Yang R.Y."/>
            <person name="Li H.T."/>
            <person name="Zhu H."/>
            <person name="Zhou G.P."/>
            <person name="Wang M."/>
            <person name="Wang L."/>
        </authorList>
    </citation>
    <scope>NUCLEOTIDE SEQUENCE [LARGE SCALE GENOMIC DNA]</scope>
    <source>
        <strain evidence="11 12">CBS 8904</strain>
    </source>
</reference>
<dbReference type="InterPro" id="IPR003691">
    <property type="entry name" value="FluC"/>
</dbReference>
<dbReference type="GO" id="GO:0005886">
    <property type="term" value="C:plasma membrane"/>
    <property type="evidence" value="ECO:0007669"/>
    <property type="project" value="UniProtKB-SubCell"/>
</dbReference>
<evidence type="ECO:0000256" key="10">
    <source>
        <dbReference type="SAM" id="Phobius"/>
    </source>
</evidence>
<keyword evidence="12" id="KW-1185">Reference proteome</keyword>
<name>K1W7Y5_TRIAC</name>
<feature type="region of interest" description="Disordered" evidence="9">
    <location>
        <begin position="352"/>
        <end position="398"/>
    </location>
</feature>
<evidence type="ECO:0000313" key="12">
    <source>
        <dbReference type="Proteomes" id="UP000006757"/>
    </source>
</evidence>
<evidence type="ECO:0000313" key="11">
    <source>
        <dbReference type="EMBL" id="EKD04988.1"/>
    </source>
</evidence>
<evidence type="ECO:0000256" key="4">
    <source>
        <dbReference type="ARBA" id="ARBA00022692"/>
    </source>
</evidence>
<feature type="transmembrane region" description="Helical" evidence="10">
    <location>
        <begin position="73"/>
        <end position="91"/>
    </location>
</feature>
<sequence length="586" mass="60395">MLEGYQVFSNFDKYNRGSFHDSVDGVAYSFTTFAVSSGGLYLGQAHWPRVASSSHPDGRSPTISLHSPVLDSLTFGTAALAYLLALLLYFLGPHAWRHRATFSILPAPPGAALRFVLASCNPQLPFVDRFPLGTFVANVTGTLVLAGVFATQRLPPGTAMPVSWTNALEQVVPRPAATHGVVVSPQAHIAHIAREGLHVAYSGGPAASPGRRVSREPTSLVPPQLPPPDYGLPPPPAPDGPLPPIPQSSRSRVPPAMSPSNRPPLPPPSRAPDVPLPPVPIPAPSQSSAAQGSHGLPITLPNRQHYTVGGGRKGHTREPFEYDIDKILADAQRTVSVPDAVTEASVAELAAAEQNSVPPVPAESLPPLPPPGPGAPSTAGTRTPPTPGPGVMRKLSTRMPVPPVDPKLLAMSPPPRRKSSLVGATLPTIPMDPPGAAPAPPRQGKARARLAHRGPYSRTAAVRALPPTSPVPDADADAEEAGADTGEAVQGTPELPITPPTQLAVGDADVGVMSPTSPAYSAVTTSAAAVSLGAAGTVQVAGVASARVVELTNGHITAMPTTTAETADAPAQAQTPQGHVHGHCHP</sequence>
<comment type="function">
    <text evidence="1">Fluoride channel required for the rapid expulsion of cytoplasmic fluoride.</text>
</comment>
<dbReference type="STRING" id="1220162.K1W7Y5"/>
<organism evidence="11 12">
    <name type="scientific">Trichosporon asahii var. asahii (strain CBS 8904)</name>
    <name type="common">Yeast</name>
    <dbReference type="NCBI Taxonomy" id="1220162"/>
    <lineage>
        <taxon>Eukaryota</taxon>
        <taxon>Fungi</taxon>
        <taxon>Dikarya</taxon>
        <taxon>Basidiomycota</taxon>
        <taxon>Agaricomycotina</taxon>
        <taxon>Tremellomycetes</taxon>
        <taxon>Trichosporonales</taxon>
        <taxon>Trichosporonaceae</taxon>
        <taxon>Trichosporon</taxon>
    </lineage>
</organism>
<feature type="compositionally biased region" description="Low complexity" evidence="9">
    <location>
        <begin position="564"/>
        <end position="577"/>
    </location>
</feature>